<protein>
    <submittedName>
        <fullName evidence="1">Uncharacterized protein</fullName>
    </submittedName>
</protein>
<reference evidence="1 2" key="1">
    <citation type="submission" date="2023-08" db="EMBL/GenBank/DDBJ databases">
        <title>Black Yeasts Isolated from many extreme environments.</title>
        <authorList>
            <person name="Coleine C."/>
            <person name="Stajich J.E."/>
            <person name="Selbmann L."/>
        </authorList>
    </citation>
    <scope>NUCLEOTIDE SEQUENCE [LARGE SCALE GENOMIC DNA]</scope>
    <source>
        <strain evidence="1 2">CCFEE 536</strain>
    </source>
</reference>
<gene>
    <name evidence="1" type="ORF">LTR16_000414</name>
</gene>
<evidence type="ECO:0000313" key="2">
    <source>
        <dbReference type="Proteomes" id="UP001357485"/>
    </source>
</evidence>
<sequence length="172" mass="19066">MRVMGIVNATQYWNLVDGDVYEEEERVVEEKGHEELEDKTTTRGRSLWKGTVQLQRRIPREVVQRGREERGFDAPAAAKIGIVVAALTNGRHGDARVFLDEYEIEKQEGGNRFADFEQAFGGAAKAGEFGCGRGLVVIYLWPDVDAEGGIVGEAGVKGEDFYGLDEGEAVEW</sequence>
<accession>A0ABR0KVQ1</accession>
<organism evidence="1 2">
    <name type="scientific">Cryomyces antarcticus</name>
    <dbReference type="NCBI Taxonomy" id="329879"/>
    <lineage>
        <taxon>Eukaryota</taxon>
        <taxon>Fungi</taxon>
        <taxon>Dikarya</taxon>
        <taxon>Ascomycota</taxon>
        <taxon>Pezizomycotina</taxon>
        <taxon>Dothideomycetes</taxon>
        <taxon>Dothideomycetes incertae sedis</taxon>
        <taxon>Cryomyces</taxon>
    </lineage>
</organism>
<name>A0ABR0KVQ1_9PEZI</name>
<keyword evidence="2" id="KW-1185">Reference proteome</keyword>
<dbReference type="Proteomes" id="UP001357485">
    <property type="component" value="Unassembled WGS sequence"/>
</dbReference>
<proteinExistence type="predicted"/>
<evidence type="ECO:0000313" key="1">
    <source>
        <dbReference type="EMBL" id="KAK5131781.1"/>
    </source>
</evidence>
<comment type="caution">
    <text evidence="1">The sequence shown here is derived from an EMBL/GenBank/DDBJ whole genome shotgun (WGS) entry which is preliminary data.</text>
</comment>
<dbReference type="EMBL" id="JAVRRA010024627">
    <property type="protein sequence ID" value="KAK5131781.1"/>
    <property type="molecule type" value="Genomic_DNA"/>
</dbReference>